<feature type="binding site" evidence="3">
    <location>
        <position position="200"/>
    </location>
    <ligand>
        <name>Zn(2+)</name>
        <dbReference type="ChEBI" id="CHEBI:29105"/>
    </ligand>
</feature>
<dbReference type="PANTHER" id="PTHR11085:SF10">
    <property type="entry name" value="NAD-DEPENDENT PROTEIN DEACYLASE SIRTUIN-5, MITOCHONDRIAL-RELATED"/>
    <property type="match status" value="1"/>
</dbReference>
<accession>A0A8J2T2X3</accession>
<name>A0A8J2T2X3_9STRA</name>
<keyword evidence="7" id="KW-1185">Reference proteome</keyword>
<feature type="region of interest" description="Disordered" evidence="4">
    <location>
        <begin position="417"/>
        <end position="451"/>
    </location>
</feature>
<feature type="domain" description="Deacetylase sirtuin-type" evidence="5">
    <location>
        <begin position="13"/>
        <end position="421"/>
    </location>
</feature>
<feature type="binding site" evidence="3">
    <location>
        <position position="262"/>
    </location>
    <ligand>
        <name>Zn(2+)</name>
        <dbReference type="ChEBI" id="CHEBI:29105"/>
    </ligand>
</feature>
<feature type="binding site" evidence="3">
    <location>
        <position position="160"/>
    </location>
    <ligand>
        <name>Zn(2+)</name>
        <dbReference type="ChEBI" id="CHEBI:29105"/>
    </ligand>
</feature>
<dbReference type="GO" id="GO:0017136">
    <property type="term" value="F:histone deacetylase activity, NAD-dependent"/>
    <property type="evidence" value="ECO:0007669"/>
    <property type="project" value="TreeGrafter"/>
</dbReference>
<dbReference type="EMBL" id="CAKKNE010000006">
    <property type="protein sequence ID" value="CAH0379964.1"/>
    <property type="molecule type" value="Genomic_DNA"/>
</dbReference>
<feature type="compositionally biased region" description="Polar residues" evidence="4">
    <location>
        <begin position="630"/>
        <end position="644"/>
    </location>
</feature>
<dbReference type="Proteomes" id="UP000789595">
    <property type="component" value="Unassembled WGS sequence"/>
</dbReference>
<dbReference type="GO" id="GO:0046872">
    <property type="term" value="F:metal ion binding"/>
    <property type="evidence" value="ECO:0007669"/>
    <property type="project" value="UniProtKB-KW"/>
</dbReference>
<dbReference type="PANTHER" id="PTHR11085">
    <property type="entry name" value="NAD-DEPENDENT PROTEIN DEACYLASE SIRTUIN-5, MITOCHONDRIAL-RELATED"/>
    <property type="match status" value="1"/>
</dbReference>
<reference evidence="6" key="1">
    <citation type="submission" date="2021-11" db="EMBL/GenBank/DDBJ databases">
        <authorList>
            <consortium name="Genoscope - CEA"/>
            <person name="William W."/>
        </authorList>
    </citation>
    <scope>NUCLEOTIDE SEQUENCE</scope>
</reference>
<keyword evidence="3" id="KW-0479">Metal-binding</keyword>
<feature type="region of interest" description="Disordered" evidence="4">
    <location>
        <begin position="625"/>
        <end position="659"/>
    </location>
</feature>
<evidence type="ECO:0000313" key="7">
    <source>
        <dbReference type="Proteomes" id="UP000789595"/>
    </source>
</evidence>
<evidence type="ECO:0000259" key="5">
    <source>
        <dbReference type="PROSITE" id="PS50305"/>
    </source>
</evidence>
<organism evidence="6 7">
    <name type="scientific">Pelagomonas calceolata</name>
    <dbReference type="NCBI Taxonomy" id="35677"/>
    <lineage>
        <taxon>Eukaryota</taxon>
        <taxon>Sar</taxon>
        <taxon>Stramenopiles</taxon>
        <taxon>Ochrophyta</taxon>
        <taxon>Pelagophyceae</taxon>
        <taxon>Pelagomonadales</taxon>
        <taxon>Pelagomonadaceae</taxon>
        <taxon>Pelagomonas</taxon>
    </lineage>
</organism>
<dbReference type="Pfam" id="PF02146">
    <property type="entry name" value="SIR2"/>
    <property type="match status" value="1"/>
</dbReference>
<comment type="caution">
    <text evidence="6">The sequence shown here is derived from an EMBL/GenBank/DDBJ whole genome shotgun (WGS) entry which is preliminary data.</text>
</comment>
<keyword evidence="1" id="KW-0808">Transferase</keyword>
<dbReference type="InterPro" id="IPR003000">
    <property type="entry name" value="Sirtuin"/>
</dbReference>
<evidence type="ECO:0000313" key="6">
    <source>
        <dbReference type="EMBL" id="CAH0379964.1"/>
    </source>
</evidence>
<keyword evidence="2" id="KW-0520">NAD</keyword>
<keyword evidence="3" id="KW-0862">Zinc</keyword>
<protein>
    <recommendedName>
        <fullName evidence="5">Deacetylase sirtuin-type domain-containing protein</fullName>
    </recommendedName>
</protein>
<dbReference type="SUPFAM" id="SSF52467">
    <property type="entry name" value="DHS-like NAD/FAD-binding domain"/>
    <property type="match status" value="1"/>
</dbReference>
<feature type="binding site" evidence="3">
    <location>
        <position position="147"/>
    </location>
    <ligand>
        <name>Zn(2+)</name>
        <dbReference type="ChEBI" id="CHEBI:29105"/>
    </ligand>
</feature>
<dbReference type="Gene3D" id="3.40.50.1220">
    <property type="entry name" value="TPP-binding domain"/>
    <property type="match status" value="1"/>
</dbReference>
<feature type="active site" description="Proton acceptor" evidence="3">
    <location>
        <position position="139"/>
    </location>
</feature>
<evidence type="ECO:0000256" key="4">
    <source>
        <dbReference type="SAM" id="MobiDB-lite"/>
    </source>
</evidence>
<dbReference type="InterPro" id="IPR050134">
    <property type="entry name" value="NAD-dep_sirtuin_deacylases"/>
</dbReference>
<evidence type="ECO:0000256" key="2">
    <source>
        <dbReference type="ARBA" id="ARBA00023027"/>
    </source>
</evidence>
<dbReference type="InterPro" id="IPR026590">
    <property type="entry name" value="Ssirtuin_cat_dom"/>
</dbReference>
<dbReference type="InterPro" id="IPR029035">
    <property type="entry name" value="DHS-like_NAD/FAD-binding_dom"/>
</dbReference>
<evidence type="ECO:0000256" key="3">
    <source>
        <dbReference type="PROSITE-ProRule" id="PRU00236"/>
    </source>
</evidence>
<proteinExistence type="predicted"/>
<dbReference type="GO" id="GO:0070403">
    <property type="term" value="F:NAD+ binding"/>
    <property type="evidence" value="ECO:0007669"/>
    <property type="project" value="InterPro"/>
</dbReference>
<feature type="compositionally biased region" description="Pro residues" evidence="4">
    <location>
        <begin position="424"/>
        <end position="433"/>
    </location>
</feature>
<dbReference type="GO" id="GO:0005634">
    <property type="term" value="C:nucleus"/>
    <property type="evidence" value="ECO:0007669"/>
    <property type="project" value="TreeGrafter"/>
</dbReference>
<dbReference type="AlphaFoldDB" id="A0A8J2T2X3"/>
<gene>
    <name evidence="6" type="ORF">PECAL_6P16010</name>
</gene>
<evidence type="ECO:0000256" key="1">
    <source>
        <dbReference type="ARBA" id="ARBA00022679"/>
    </source>
</evidence>
<dbReference type="OrthoDB" id="424302at2759"/>
<sequence length="659" mass="73437">MKRRKRDLDEAVPRPPAELIDELAIHIADGRNVLFITGAGLSVSAGIPAFRSGAGAVWEENVVQYGTRKSLRKDPVEWHNAFWLPTFETRRMRDAKPTKAHDALAELAQLSPAIKVVTQNVDALHVGGGVPDAQLVEAHGRAGLFRCCGIGDATEGRQRCEESVANKEWYGVDDLLSKDRKALQAWWRDEGKPVTRPFSCPRCGAFLAPLSLLFDENYDSHFFFEARRGVRTSSRFDLRLRRVSMTYSSTRRAAAAMASRECVLGRGDGVFVRPRRRDAVDAAARESTRHARVYAPRESLRAARESTRLARESTRLAREPRPCRNSVARTQADAWDGWLDDADAVVFAGTSFSVQVTREALRRCRDRRVPIYNFNVDEPEKTVALANAARLRRATALQTCDESFPQLEKAVRSKLRARGLEKPPSLPPPPPPGFLLDDASESSSEAPSSTDDRIILTHYAVPDGFRAVKDSELGRPPALLGQSAVERGDLYLIICCDDGDWMMGRIAKHKPNAKRFQYDVAWSETSRVCQQGLRLEDLFDPDGDVALPGSWRYLRKVSERASPERSRYLRSPSQRNLAVFNKPVETIETPGGRIATVIEKRGRGWLFVELDGDANDEGGAFERKCIRQRASPTNDITRASSPNLQGEPDGSVVTPPPKN</sequence>
<dbReference type="PROSITE" id="PS50305">
    <property type="entry name" value="SIRTUIN"/>
    <property type="match status" value="1"/>
</dbReference>